<feature type="transmembrane region" description="Helical" evidence="8">
    <location>
        <begin position="251"/>
        <end position="273"/>
    </location>
</feature>
<keyword evidence="4 8" id="KW-0812">Transmembrane</keyword>
<dbReference type="AlphaFoldDB" id="A0A8G1R2R6"/>
<feature type="transmembrane region" description="Helical" evidence="8">
    <location>
        <begin position="360"/>
        <end position="386"/>
    </location>
</feature>
<dbReference type="InterPro" id="IPR050360">
    <property type="entry name" value="MFS_Sugar_Transporters"/>
</dbReference>
<dbReference type="PROSITE" id="PS00217">
    <property type="entry name" value="SUGAR_TRANSPORT_2"/>
    <property type="match status" value="1"/>
</dbReference>
<proteinExistence type="inferred from homology"/>
<feature type="transmembrane region" description="Helical" evidence="8">
    <location>
        <begin position="9"/>
        <end position="27"/>
    </location>
</feature>
<feature type="transmembrane region" description="Helical" evidence="8">
    <location>
        <begin position="429"/>
        <end position="448"/>
    </location>
</feature>
<accession>A0A8G1R2R6</accession>
<feature type="domain" description="Major facilitator superfamily (MFS) profile" evidence="9">
    <location>
        <begin position="11"/>
        <end position="452"/>
    </location>
</feature>
<dbReference type="PANTHER" id="PTHR48022:SF2">
    <property type="entry name" value="PLASTIDIC GLUCOSE TRANSPORTER 4"/>
    <property type="match status" value="1"/>
</dbReference>
<keyword evidence="3 7" id="KW-0813">Transport</keyword>
<feature type="transmembrane region" description="Helical" evidence="8">
    <location>
        <begin position="398"/>
        <end position="417"/>
    </location>
</feature>
<evidence type="ECO:0000256" key="1">
    <source>
        <dbReference type="ARBA" id="ARBA00004141"/>
    </source>
</evidence>
<dbReference type="InterPro" id="IPR036259">
    <property type="entry name" value="MFS_trans_sf"/>
</dbReference>
<evidence type="ECO:0000256" key="6">
    <source>
        <dbReference type="ARBA" id="ARBA00023136"/>
    </source>
</evidence>
<organism evidence="10 11">
    <name type="scientific">Aspergillus piperis CBS 112811</name>
    <dbReference type="NCBI Taxonomy" id="1448313"/>
    <lineage>
        <taxon>Eukaryota</taxon>
        <taxon>Fungi</taxon>
        <taxon>Dikarya</taxon>
        <taxon>Ascomycota</taxon>
        <taxon>Pezizomycotina</taxon>
        <taxon>Eurotiomycetes</taxon>
        <taxon>Eurotiomycetidae</taxon>
        <taxon>Eurotiales</taxon>
        <taxon>Aspergillaceae</taxon>
        <taxon>Aspergillus</taxon>
        <taxon>Aspergillus subgen. Circumdati</taxon>
    </lineage>
</organism>
<feature type="transmembrane region" description="Helical" evidence="8">
    <location>
        <begin position="158"/>
        <end position="180"/>
    </location>
</feature>
<dbReference type="PANTHER" id="PTHR48022">
    <property type="entry name" value="PLASTIDIC GLUCOSE TRANSPORTER 4"/>
    <property type="match status" value="1"/>
</dbReference>
<comment type="similarity">
    <text evidence="2 7">Belongs to the major facilitator superfamily. Sugar transporter (TC 2.A.1.1) family.</text>
</comment>
<dbReference type="InterPro" id="IPR003663">
    <property type="entry name" value="Sugar/inositol_transpt"/>
</dbReference>
<evidence type="ECO:0000256" key="3">
    <source>
        <dbReference type="ARBA" id="ARBA00022448"/>
    </source>
</evidence>
<dbReference type="GeneID" id="37165733"/>
<dbReference type="InterPro" id="IPR005829">
    <property type="entry name" value="Sugar_transporter_CS"/>
</dbReference>
<evidence type="ECO:0000256" key="7">
    <source>
        <dbReference type="RuleBase" id="RU003346"/>
    </source>
</evidence>
<evidence type="ECO:0000259" key="9">
    <source>
        <dbReference type="PROSITE" id="PS50850"/>
    </source>
</evidence>
<evidence type="ECO:0000256" key="8">
    <source>
        <dbReference type="SAM" id="Phobius"/>
    </source>
</evidence>
<dbReference type="Gene3D" id="1.20.1250.20">
    <property type="entry name" value="MFS general substrate transporter like domains"/>
    <property type="match status" value="1"/>
</dbReference>
<dbReference type="GO" id="GO:0005351">
    <property type="term" value="F:carbohydrate:proton symporter activity"/>
    <property type="evidence" value="ECO:0007669"/>
    <property type="project" value="TreeGrafter"/>
</dbReference>
<keyword evidence="11" id="KW-1185">Reference proteome</keyword>
<protein>
    <submittedName>
        <fullName evidence="10">General substrate transporter</fullName>
    </submittedName>
</protein>
<dbReference type="InterPro" id="IPR020846">
    <property type="entry name" value="MFS_dom"/>
</dbReference>
<dbReference type="NCBIfam" id="TIGR00879">
    <property type="entry name" value="SP"/>
    <property type="match status" value="1"/>
</dbReference>
<keyword evidence="5 8" id="KW-1133">Transmembrane helix</keyword>
<feature type="transmembrane region" description="Helical" evidence="8">
    <location>
        <begin position="80"/>
        <end position="100"/>
    </location>
</feature>
<dbReference type="GO" id="GO:0016020">
    <property type="term" value="C:membrane"/>
    <property type="evidence" value="ECO:0007669"/>
    <property type="project" value="UniProtKB-SubCell"/>
</dbReference>
<dbReference type="FunFam" id="1.20.1250.20:FF:000134">
    <property type="entry name" value="MFS sugar transporter protein"/>
    <property type="match status" value="1"/>
</dbReference>
<feature type="transmembrane region" description="Helical" evidence="8">
    <location>
        <begin position="47"/>
        <end position="73"/>
    </location>
</feature>
<dbReference type="PROSITE" id="PS50850">
    <property type="entry name" value="MFS"/>
    <property type="match status" value="1"/>
</dbReference>
<comment type="subcellular location">
    <subcellularLocation>
        <location evidence="1">Membrane</location>
        <topology evidence="1">Multi-pass membrane protein</topology>
    </subcellularLocation>
</comment>
<evidence type="ECO:0000256" key="2">
    <source>
        <dbReference type="ARBA" id="ARBA00010992"/>
    </source>
</evidence>
<evidence type="ECO:0000256" key="4">
    <source>
        <dbReference type="ARBA" id="ARBA00022692"/>
    </source>
</evidence>
<feature type="transmembrane region" description="Helical" evidence="8">
    <location>
        <begin position="319"/>
        <end position="340"/>
    </location>
</feature>
<dbReference type="InterPro" id="IPR005828">
    <property type="entry name" value="MFS_sugar_transport-like"/>
</dbReference>
<reference evidence="10 11" key="1">
    <citation type="submission" date="2018-02" db="EMBL/GenBank/DDBJ databases">
        <title>The genomes of Aspergillus section Nigri reveals drivers in fungal speciation.</title>
        <authorList>
            <consortium name="DOE Joint Genome Institute"/>
            <person name="Vesth T.C."/>
            <person name="Nybo J."/>
            <person name="Theobald S."/>
            <person name="Brandl J."/>
            <person name="Frisvad J.C."/>
            <person name="Nielsen K.F."/>
            <person name="Lyhne E.K."/>
            <person name="Kogle M.E."/>
            <person name="Kuo A."/>
            <person name="Riley R."/>
            <person name="Clum A."/>
            <person name="Nolan M."/>
            <person name="Lipzen A."/>
            <person name="Salamov A."/>
            <person name="Henrissat B."/>
            <person name="Wiebenga A."/>
            <person name="De vries R.P."/>
            <person name="Grigoriev I.V."/>
            <person name="Mortensen U.H."/>
            <person name="Andersen M.R."/>
            <person name="Baker S.E."/>
        </authorList>
    </citation>
    <scope>NUCLEOTIDE SEQUENCE [LARGE SCALE GENOMIC DNA]</scope>
    <source>
        <strain evidence="10 11">CBS 112811</strain>
    </source>
</reference>
<dbReference type="SUPFAM" id="SSF103473">
    <property type="entry name" value="MFS general substrate transporter"/>
    <property type="match status" value="1"/>
</dbReference>
<dbReference type="PRINTS" id="PR00171">
    <property type="entry name" value="SUGRTRNSPORT"/>
</dbReference>
<name>A0A8G1R2R6_9EURO</name>
<dbReference type="Proteomes" id="UP000249526">
    <property type="component" value="Unassembled WGS sequence"/>
</dbReference>
<keyword evidence="6 8" id="KW-0472">Membrane</keyword>
<evidence type="ECO:0000313" key="10">
    <source>
        <dbReference type="EMBL" id="RAH56715.1"/>
    </source>
</evidence>
<evidence type="ECO:0000256" key="5">
    <source>
        <dbReference type="ARBA" id="ARBA00022989"/>
    </source>
</evidence>
<feature type="transmembrane region" description="Helical" evidence="8">
    <location>
        <begin position="285"/>
        <end position="307"/>
    </location>
</feature>
<dbReference type="EMBL" id="KZ825064">
    <property type="protein sequence ID" value="RAH56715.1"/>
    <property type="molecule type" value="Genomic_DNA"/>
</dbReference>
<dbReference type="RefSeq" id="XP_025514637.1">
    <property type="nucleotide sequence ID" value="XM_025662331.1"/>
</dbReference>
<dbReference type="Pfam" id="PF00083">
    <property type="entry name" value="Sugar_tr"/>
    <property type="match status" value="1"/>
</dbReference>
<gene>
    <name evidence="10" type="ORF">BO85DRAFT_469407</name>
</gene>
<sequence length="510" mass="55844">MSVTLRSGLYYALPPSIAGFAYGWEIASMSDILTMPQFLSYFDTPSAYRQGAMTAALQAGEFGGSLLIGFFLADQFGRRYTLLICVAIYLIGQAVVVAAQNQAMFIAGRVVNGLGAGGLFQSISLYTAETTPHTCRVAIGLLVSYWVQYGALKISGTAAWRMCFAFQLVPGVLVGILIYVRPESPRWLFQHDRGDEALQVLADLHGHGDCSNPSVQAEFQEIRVVVQYEGRAPPPSYLSLLIKAPYRRRTALAMGLQFMQNISGVNIVFYYAAKVFAQTGRTGTQAAMLANGIGSSIYLVASFSLTVMIDRYGRRKPLIIGPSLMGICMVIVGMLLVGYGSPHFDAGSQQLKYSFANVNAGNAAVAFVSLYMISFGSTCAVLPWTYQNEVFPISARGRGTALSACINWFANFWLGLYMPEALNKAAWKIYFVFGGICIATSFVTYLFYPETAQRSLEELDLLFTPNRRKLVCFDWEACQKGSLLHRGFEGVEVAQQLETALVMGGIQKTV</sequence>
<evidence type="ECO:0000313" key="11">
    <source>
        <dbReference type="Proteomes" id="UP000249526"/>
    </source>
</evidence>